<dbReference type="AlphaFoldDB" id="S0F5J5"/>
<dbReference type="InterPro" id="IPR011044">
    <property type="entry name" value="Quino_amine_DH_bsu"/>
</dbReference>
<dbReference type="OrthoDB" id="1047112at2"/>
<protein>
    <recommendedName>
        <fullName evidence="3">TolB-like 6-blade propeller-like</fullName>
    </recommendedName>
</protein>
<dbReference type="HOGENOM" id="CLU_798443_0_0_10"/>
<reference evidence="1 2" key="1">
    <citation type="submission" date="2008-12" db="EMBL/GenBank/DDBJ databases">
        <authorList>
            <person name="Fulton L."/>
            <person name="Clifton S."/>
            <person name="Fulton B."/>
            <person name="Xu J."/>
            <person name="Minx P."/>
            <person name="Pepin K.H."/>
            <person name="Johnson M."/>
            <person name="Bhonagiri V."/>
            <person name="Nash W.E."/>
            <person name="Mardis E.R."/>
            <person name="Wilson R.K."/>
        </authorList>
    </citation>
    <scope>NUCLEOTIDE SEQUENCE [LARGE SCALE GENOMIC DNA]</scope>
    <source>
        <strain evidence="1 2">DSM 18228</strain>
    </source>
</reference>
<proteinExistence type="predicted"/>
<sequence>MILRTDGSVKRILCILLVLSTIWGCSSYQKETAKETLAFSVLPISSSLLGLPIQIVAFDSVLLVNDYYGDTLVHCLSLRTGGEITKFGVRGSGPNEVMPPLHLLKTPDSLFVLSRPQWILYTVSGTPRVHLEKKMRLPVAVSLLFSLGDSSYLASGMFPDKRFYIFDSAGKEKSRFGDYPNFWSRENDLPIEVKRMFHQVRGYGFSIKNGFALADSHVLSLYRHTSSGYVLSKEVLLAPYEYDFNVNGIESITKLKPSFATGVIDLAVSDEFIYVLFDSNIKDTSSKSKNEIWRYDWDGNLLNKYVPNVDISLITVHPDGTLIGLTGEEESKIAFVKF</sequence>
<accession>S0F5J5</accession>
<evidence type="ECO:0000313" key="1">
    <source>
        <dbReference type="EMBL" id="EEF75538.1"/>
    </source>
</evidence>
<dbReference type="eggNOG" id="ENOG50312PZ">
    <property type="taxonomic scope" value="Bacteria"/>
</dbReference>
<name>S0F5J5_9BACT</name>
<evidence type="ECO:0008006" key="3">
    <source>
        <dbReference type="Google" id="ProtNLM"/>
    </source>
</evidence>
<dbReference type="SUPFAM" id="SSF50969">
    <property type="entry name" value="YVTN repeat-like/Quinoprotein amine dehydrogenase"/>
    <property type="match status" value="1"/>
</dbReference>
<dbReference type="Pfam" id="PF15869">
    <property type="entry name" value="TolB_like"/>
    <property type="match status" value="1"/>
</dbReference>
<dbReference type="Proteomes" id="UP000014073">
    <property type="component" value="Unassembled WGS sequence"/>
</dbReference>
<comment type="caution">
    <text evidence="1">The sequence shown here is derived from an EMBL/GenBank/DDBJ whole genome shotgun (WGS) entry which is preliminary data.</text>
</comment>
<dbReference type="EMBL" id="ACBW01000080">
    <property type="protein sequence ID" value="EEF75538.1"/>
    <property type="molecule type" value="Genomic_DNA"/>
</dbReference>
<dbReference type="STRING" id="547042.BACCOPRO_01027"/>
<organism evidence="1 2">
    <name type="scientific">Phocaeicola coprophilus DSM 18228 = JCM 13818</name>
    <dbReference type="NCBI Taxonomy" id="547042"/>
    <lineage>
        <taxon>Bacteria</taxon>
        <taxon>Pseudomonadati</taxon>
        <taxon>Bacteroidota</taxon>
        <taxon>Bacteroidia</taxon>
        <taxon>Bacteroidales</taxon>
        <taxon>Bacteroidaceae</taxon>
        <taxon>Phocaeicola</taxon>
    </lineage>
</organism>
<gene>
    <name evidence="1" type="ORF">BACCOPRO_01027</name>
</gene>
<keyword evidence="2" id="KW-1185">Reference proteome</keyword>
<evidence type="ECO:0000313" key="2">
    <source>
        <dbReference type="Proteomes" id="UP000014073"/>
    </source>
</evidence>